<dbReference type="KEGG" id="rgr:FZ934_17260"/>
<keyword evidence="5 6" id="KW-0472">Membrane</keyword>
<evidence type="ECO:0000256" key="3">
    <source>
        <dbReference type="ARBA" id="ARBA00022692"/>
    </source>
</evidence>
<evidence type="ECO:0000256" key="1">
    <source>
        <dbReference type="ARBA" id="ARBA00004651"/>
    </source>
</evidence>
<feature type="transmembrane region" description="Helical" evidence="6">
    <location>
        <begin position="97"/>
        <end position="121"/>
    </location>
</feature>
<keyword evidence="2" id="KW-1003">Cell membrane</keyword>
<evidence type="ECO:0000313" key="9">
    <source>
        <dbReference type="Proteomes" id="UP000326881"/>
    </source>
</evidence>
<dbReference type="Pfam" id="PF01478">
    <property type="entry name" value="Peptidase_A24"/>
    <property type="match status" value="1"/>
</dbReference>
<dbReference type="Gene3D" id="1.20.120.1220">
    <property type="match status" value="1"/>
</dbReference>
<dbReference type="PANTHER" id="PTHR36506">
    <property type="entry name" value="PREFLAGELLIN PEPTIDASE"/>
    <property type="match status" value="1"/>
</dbReference>
<feature type="transmembrane region" description="Helical" evidence="6">
    <location>
        <begin position="142"/>
        <end position="166"/>
    </location>
</feature>
<accession>A0A5Q0CCZ6</accession>
<evidence type="ECO:0000256" key="4">
    <source>
        <dbReference type="ARBA" id="ARBA00022989"/>
    </source>
</evidence>
<organism evidence="8 9">
    <name type="scientific">Rhizobium grahamii</name>
    <dbReference type="NCBI Taxonomy" id="1120045"/>
    <lineage>
        <taxon>Bacteria</taxon>
        <taxon>Pseudomonadati</taxon>
        <taxon>Pseudomonadota</taxon>
        <taxon>Alphaproteobacteria</taxon>
        <taxon>Hyphomicrobiales</taxon>
        <taxon>Rhizobiaceae</taxon>
        <taxon>Rhizobium/Agrobacterium group</taxon>
        <taxon>Rhizobium</taxon>
    </lineage>
</organism>
<keyword evidence="3 6" id="KW-0812">Transmembrane</keyword>
<comment type="subcellular location">
    <subcellularLocation>
        <location evidence="1">Cell membrane</location>
        <topology evidence="1">Multi-pass membrane protein</topology>
    </subcellularLocation>
</comment>
<proteinExistence type="predicted"/>
<feature type="domain" description="Prepilin type IV endopeptidase peptidase" evidence="7">
    <location>
        <begin position="8"/>
        <end position="112"/>
    </location>
</feature>
<dbReference type="OrthoDB" id="5329005at2"/>
<feature type="transmembrane region" description="Helical" evidence="6">
    <location>
        <begin position="55"/>
        <end position="77"/>
    </location>
</feature>
<name>A0A5Q0CCZ6_9HYPH</name>
<protein>
    <submittedName>
        <fullName evidence="8">Peptidase</fullName>
    </submittedName>
</protein>
<dbReference type="GO" id="GO:0004190">
    <property type="term" value="F:aspartic-type endopeptidase activity"/>
    <property type="evidence" value="ECO:0007669"/>
    <property type="project" value="InterPro"/>
</dbReference>
<dbReference type="InterPro" id="IPR000045">
    <property type="entry name" value="Prepilin_IV_endopep_pep"/>
</dbReference>
<dbReference type="EMBL" id="CP043498">
    <property type="protein sequence ID" value="QFY61990.1"/>
    <property type="molecule type" value="Genomic_DNA"/>
</dbReference>
<dbReference type="GO" id="GO:0005886">
    <property type="term" value="C:plasma membrane"/>
    <property type="evidence" value="ECO:0007669"/>
    <property type="project" value="UniProtKB-SubCell"/>
</dbReference>
<evidence type="ECO:0000256" key="5">
    <source>
        <dbReference type="ARBA" id="ARBA00023136"/>
    </source>
</evidence>
<dbReference type="AlphaFoldDB" id="A0A5Q0CCZ6"/>
<evidence type="ECO:0000256" key="6">
    <source>
        <dbReference type="SAM" id="Phobius"/>
    </source>
</evidence>
<keyword evidence="9" id="KW-1185">Reference proteome</keyword>
<evidence type="ECO:0000259" key="7">
    <source>
        <dbReference type="Pfam" id="PF01478"/>
    </source>
</evidence>
<evidence type="ECO:0000313" key="8">
    <source>
        <dbReference type="EMBL" id="QFY61990.1"/>
    </source>
</evidence>
<dbReference type="RefSeq" id="WP_153272050.1">
    <property type="nucleotide sequence ID" value="NZ_CP043498.1"/>
</dbReference>
<dbReference type="PANTHER" id="PTHR36506:SF1">
    <property type="entry name" value="PREFLAGELLIN PEPTIDASE"/>
    <property type="match status" value="1"/>
</dbReference>
<keyword evidence="4 6" id="KW-1133">Transmembrane helix</keyword>
<reference evidence="8 9" key="1">
    <citation type="submission" date="2019-08" db="EMBL/GenBank/DDBJ databases">
        <title>Prosopis cineraria nodule microbiome.</title>
        <authorList>
            <person name="Ali R."/>
            <person name="Chaluvadi S.R."/>
            <person name="Wang X."/>
        </authorList>
    </citation>
    <scope>NUCLEOTIDE SEQUENCE [LARGE SCALE GENOMIC DNA]</scope>
    <source>
        <strain evidence="8 9">BG7</strain>
    </source>
</reference>
<dbReference type="Proteomes" id="UP000326881">
    <property type="component" value="Chromosome"/>
</dbReference>
<gene>
    <name evidence="8" type="ORF">FZ934_17260</name>
</gene>
<sequence length="171" mass="17522">MTEAAIFLIFPLCLAIAALSDILTMTIPNRVSLILAAAFVPIAFMAGLPPAAICMHLVAGAAVFAACFALFALNVMGGGDAKLLTAAALWFGYDPSLAAFVVYVGIIGGAVTLVILGIRMYSDVILATGLPVPHSILTAKKVPYGIAIAIGGFLAFPQSPLFLAALEAVKS</sequence>
<dbReference type="InterPro" id="IPR052218">
    <property type="entry name" value="Preflagellin_Peptidase"/>
</dbReference>
<feature type="transmembrane region" description="Helical" evidence="6">
    <location>
        <begin position="30"/>
        <end position="48"/>
    </location>
</feature>
<evidence type="ECO:0000256" key="2">
    <source>
        <dbReference type="ARBA" id="ARBA00022475"/>
    </source>
</evidence>